<dbReference type="Pfam" id="PF11066">
    <property type="entry name" value="DUF2867"/>
    <property type="match status" value="1"/>
</dbReference>
<dbReference type="GO" id="GO:0044877">
    <property type="term" value="F:protein-containing complex binding"/>
    <property type="evidence" value="ECO:0007669"/>
    <property type="project" value="TreeGrafter"/>
</dbReference>
<evidence type="ECO:0000259" key="2">
    <source>
        <dbReference type="Pfam" id="PF13460"/>
    </source>
</evidence>
<dbReference type="PANTHER" id="PTHR12126:SF11">
    <property type="entry name" value="NADH DEHYDROGENASE [UBIQUINONE] 1 ALPHA SUBCOMPLEX SUBUNIT 9, MITOCHONDRIAL"/>
    <property type="match status" value="1"/>
</dbReference>
<dbReference type="InterPro" id="IPR016040">
    <property type="entry name" value="NAD(P)-bd_dom"/>
</dbReference>
<evidence type="ECO:0000256" key="1">
    <source>
        <dbReference type="SAM" id="Phobius"/>
    </source>
</evidence>
<sequence>MPERKFNILVTGATGYIGKRLIPVLLDQGHNVYALTRDKNRLNLAEYILKEIRVLEVDLLNPDAGFALPQSIDVAYYLVHSMSGSIGKFYEMEARSAQNFVQLVNSTSAQQIIYLSGLGTEDKLSKHLASRQNVEQILANANAALTVLRAAIIVGSGSASFEIMRDLVEKLPVMVAPRWLKSKIQPIAVRNIIEYLTGVVGRNQTYNRTFDVGGPDVLTYRQMLKRFAKVRNLRRLIISVPVMTPRLSSYWLYFVTATSYKLAVNLVDSLKVDVVCRENSIKELVPIDLISYEKSVELAFERIAQNLVLSSWKDAVNEDFFGAHLDEYIEVPAYGCFKDIKHADVTGNEEDIKRNIWRIGGTIGWYYATWLWGFRGFLDKLVGGVGLRRGRANPDVIKTGEALDFWRVIYAAKDRSRLLLYAEMKLPGEAWLEYRIKQHKGKSILHQTATFRPKGLWGRLYWYAVWPFHLFVFSGMIRNLIRYR</sequence>
<dbReference type="Gene3D" id="3.40.50.720">
    <property type="entry name" value="NAD(P)-binding Rossmann-like Domain"/>
    <property type="match status" value="1"/>
</dbReference>
<dbReference type="EMBL" id="CP013118">
    <property type="protein sequence ID" value="ALO14247.1"/>
    <property type="molecule type" value="Genomic_DNA"/>
</dbReference>
<evidence type="ECO:0000313" key="3">
    <source>
        <dbReference type="EMBL" id="ALO14247.1"/>
    </source>
</evidence>
<dbReference type="STRING" id="1307839.L21SP5_00571"/>
<proteinExistence type="predicted"/>
<dbReference type="InterPro" id="IPR021295">
    <property type="entry name" value="DUF2867"/>
</dbReference>
<dbReference type="SUPFAM" id="SSF51735">
    <property type="entry name" value="NAD(P)-binding Rossmann-fold domains"/>
    <property type="match status" value="1"/>
</dbReference>
<keyword evidence="4" id="KW-1185">Reference proteome</keyword>
<dbReference type="AlphaFoldDB" id="A0A0S2HW14"/>
<dbReference type="InterPro" id="IPR036291">
    <property type="entry name" value="NAD(P)-bd_dom_sf"/>
</dbReference>
<feature type="domain" description="NAD(P)-binding" evidence="2">
    <location>
        <begin position="12"/>
        <end position="150"/>
    </location>
</feature>
<dbReference type="RefSeq" id="WP_237214948.1">
    <property type="nucleotide sequence ID" value="NZ_CP013118.1"/>
</dbReference>
<protein>
    <submittedName>
        <fullName evidence="3">Hopanoid-associated sugar epimerase</fullName>
    </submittedName>
</protein>
<name>A0A0S2HW14_9BACT</name>
<dbReference type="Proteomes" id="UP000064893">
    <property type="component" value="Chromosome"/>
</dbReference>
<feature type="transmembrane region" description="Helical" evidence="1">
    <location>
        <begin position="460"/>
        <end position="481"/>
    </location>
</feature>
<dbReference type="KEGG" id="blq:L21SP5_00571"/>
<accession>A0A0S2HW14</accession>
<dbReference type="InterPro" id="IPR051207">
    <property type="entry name" value="ComplexI_NDUFA9_subunit"/>
</dbReference>
<keyword evidence="1" id="KW-0472">Membrane</keyword>
<keyword evidence="1" id="KW-0812">Transmembrane</keyword>
<gene>
    <name evidence="3" type="ORF">L21SP5_00571</name>
</gene>
<keyword evidence="1" id="KW-1133">Transmembrane helix</keyword>
<dbReference type="PATRIC" id="fig|1307839.3.peg.616"/>
<dbReference type="PANTHER" id="PTHR12126">
    <property type="entry name" value="NADH-UBIQUINONE OXIDOREDUCTASE 39 KDA SUBUNIT-RELATED"/>
    <property type="match status" value="1"/>
</dbReference>
<dbReference type="Pfam" id="PF13460">
    <property type="entry name" value="NAD_binding_10"/>
    <property type="match status" value="1"/>
</dbReference>
<evidence type="ECO:0000313" key="4">
    <source>
        <dbReference type="Proteomes" id="UP000064893"/>
    </source>
</evidence>
<organism evidence="3 4">
    <name type="scientific">Salinivirga cyanobacteriivorans</name>
    <dbReference type="NCBI Taxonomy" id="1307839"/>
    <lineage>
        <taxon>Bacteria</taxon>
        <taxon>Pseudomonadati</taxon>
        <taxon>Bacteroidota</taxon>
        <taxon>Bacteroidia</taxon>
        <taxon>Bacteroidales</taxon>
        <taxon>Salinivirgaceae</taxon>
        <taxon>Salinivirga</taxon>
    </lineage>
</organism>
<reference evidence="3 4" key="1">
    <citation type="submission" date="2015-11" db="EMBL/GenBank/DDBJ databases">
        <title>Description and complete genome sequence of a novel strain predominating in hypersaline microbial mats and representing a new family of the Bacteriodetes phylum.</title>
        <authorList>
            <person name="Spring S."/>
            <person name="Bunk B."/>
            <person name="Sproer C."/>
            <person name="Klenk H.-P."/>
        </authorList>
    </citation>
    <scope>NUCLEOTIDE SEQUENCE [LARGE SCALE GENOMIC DNA]</scope>
    <source>
        <strain evidence="3 4">L21-Spi-D4</strain>
    </source>
</reference>